<dbReference type="InterPro" id="IPR017938">
    <property type="entry name" value="Riboflavin_synthase-like_b-brl"/>
</dbReference>
<feature type="domain" description="Lumazine-binding" evidence="12">
    <location>
        <begin position="1"/>
        <end position="96"/>
    </location>
</feature>
<dbReference type="GO" id="GO:0004746">
    <property type="term" value="F:riboflavin synthase activity"/>
    <property type="evidence" value="ECO:0007669"/>
    <property type="project" value="UniProtKB-UniRule"/>
</dbReference>
<dbReference type="PROSITE" id="PS51177">
    <property type="entry name" value="LUMAZINE_BIND"/>
    <property type="match status" value="2"/>
</dbReference>
<dbReference type="FunFam" id="2.40.30.20:FF:000004">
    <property type="entry name" value="Riboflavin synthase, alpha subunit"/>
    <property type="match status" value="1"/>
</dbReference>
<protein>
    <recommendedName>
        <fullName evidence="6 10">Riboflavin synthase</fullName>
        <ecNumber evidence="5 10">2.5.1.9</ecNumber>
    </recommendedName>
</protein>
<proteinExistence type="predicted"/>
<sequence>MFSGIVEELGTIAALDKRPGGITLTIRARDVLGQTQIGDSIAVNGACLTVVRFDEQTFDVDMAPETLRKTSLQQCGIGDDVNLERSLMANGRVGGHFVQGHIDSTAEVVDMAPDGEGVLATFRAPVELMRYIVPKGYVAIDGMSLTVVDTGPDWFSISFIPHTREVTVVKYYDSGRLVNLEVDILGKYVEKLLAHRPTASS</sequence>
<comment type="caution">
    <text evidence="13">The sequence shown here is derived from an EMBL/GenBank/DDBJ whole genome shotgun (WGS) entry which is preliminary data.</text>
</comment>
<feature type="domain" description="Lumazine-binding" evidence="12">
    <location>
        <begin position="97"/>
        <end position="193"/>
    </location>
</feature>
<dbReference type="AlphaFoldDB" id="W4LXX4"/>
<accession>W4LXX4</accession>
<evidence type="ECO:0000256" key="7">
    <source>
        <dbReference type="ARBA" id="ARBA00022619"/>
    </source>
</evidence>
<evidence type="ECO:0000256" key="5">
    <source>
        <dbReference type="ARBA" id="ARBA00012827"/>
    </source>
</evidence>
<gene>
    <name evidence="13" type="ORF">ETSY1_04270</name>
</gene>
<dbReference type="SUPFAM" id="SSF63380">
    <property type="entry name" value="Riboflavin synthase domain-like"/>
    <property type="match status" value="2"/>
</dbReference>
<feature type="repeat" description="Lumazine-binding" evidence="11">
    <location>
        <begin position="1"/>
        <end position="96"/>
    </location>
</feature>
<dbReference type="Gene3D" id="2.40.30.20">
    <property type="match status" value="2"/>
</dbReference>
<evidence type="ECO:0000256" key="6">
    <source>
        <dbReference type="ARBA" id="ARBA00013950"/>
    </source>
</evidence>
<dbReference type="InterPro" id="IPR023366">
    <property type="entry name" value="ATP_synth_asu-like_sf"/>
</dbReference>
<evidence type="ECO:0000256" key="11">
    <source>
        <dbReference type="PROSITE-ProRule" id="PRU00524"/>
    </source>
</evidence>
<dbReference type="Proteomes" id="UP000019141">
    <property type="component" value="Unassembled WGS sequence"/>
</dbReference>
<dbReference type="HOGENOM" id="CLU_034388_2_0_7"/>
<dbReference type="CDD" id="cd00402">
    <property type="entry name" value="Riboflavin_synthase_like"/>
    <property type="match status" value="1"/>
</dbReference>
<evidence type="ECO:0000256" key="4">
    <source>
        <dbReference type="ARBA" id="ARBA00011233"/>
    </source>
</evidence>
<keyword evidence="8" id="KW-0808">Transferase</keyword>
<dbReference type="NCBIfam" id="NF006767">
    <property type="entry name" value="PRK09289.1"/>
    <property type="match status" value="1"/>
</dbReference>
<dbReference type="NCBIfam" id="TIGR00187">
    <property type="entry name" value="ribE"/>
    <property type="match status" value="1"/>
</dbReference>
<keyword evidence="14" id="KW-1185">Reference proteome</keyword>
<dbReference type="PANTHER" id="PTHR21098">
    <property type="entry name" value="RIBOFLAVIN SYNTHASE ALPHA CHAIN"/>
    <property type="match status" value="1"/>
</dbReference>
<dbReference type="InterPro" id="IPR001783">
    <property type="entry name" value="Lumazine-bd"/>
</dbReference>
<keyword evidence="9" id="KW-0677">Repeat</keyword>
<dbReference type="NCBIfam" id="NF009566">
    <property type="entry name" value="PRK13020.1"/>
    <property type="match status" value="1"/>
</dbReference>
<dbReference type="InterPro" id="IPR026017">
    <property type="entry name" value="Lumazine-bd_dom"/>
</dbReference>
<dbReference type="EC" id="2.5.1.9" evidence="5 10"/>
<evidence type="ECO:0000256" key="10">
    <source>
        <dbReference type="NCBIfam" id="TIGR00187"/>
    </source>
</evidence>
<evidence type="ECO:0000256" key="8">
    <source>
        <dbReference type="ARBA" id="ARBA00022679"/>
    </source>
</evidence>
<evidence type="ECO:0000256" key="3">
    <source>
        <dbReference type="ARBA" id="ARBA00004887"/>
    </source>
</evidence>
<comment type="pathway">
    <text evidence="3">Cofactor biosynthesis; riboflavin biosynthesis; riboflavin from 2-hydroxy-3-oxobutyl phosphate and 5-amino-6-(D-ribitylamino)uracil: step 2/2.</text>
</comment>
<dbReference type="Pfam" id="PF00677">
    <property type="entry name" value="Lum_binding"/>
    <property type="match status" value="2"/>
</dbReference>
<comment type="subunit">
    <text evidence="4">Homotrimer.</text>
</comment>
<evidence type="ECO:0000313" key="13">
    <source>
        <dbReference type="EMBL" id="ETX02232.1"/>
    </source>
</evidence>
<evidence type="ECO:0000256" key="1">
    <source>
        <dbReference type="ARBA" id="ARBA00000968"/>
    </source>
</evidence>
<dbReference type="PATRIC" id="fig|1429438.4.peg.1003"/>
<name>W4LXX4_ENTF1</name>
<dbReference type="FunFam" id="2.40.30.20:FF:000003">
    <property type="entry name" value="Riboflavin synthase, alpha subunit"/>
    <property type="match status" value="1"/>
</dbReference>
<reference evidence="13 14" key="1">
    <citation type="journal article" date="2014" name="Nature">
        <title>An environmental bacterial taxon with a large and distinct metabolic repertoire.</title>
        <authorList>
            <person name="Wilson M.C."/>
            <person name="Mori T."/>
            <person name="Ruckert C."/>
            <person name="Uria A.R."/>
            <person name="Helf M.J."/>
            <person name="Takada K."/>
            <person name="Gernert C."/>
            <person name="Steffens U.A."/>
            <person name="Heycke N."/>
            <person name="Schmitt S."/>
            <person name="Rinke C."/>
            <person name="Helfrich E.J."/>
            <person name="Brachmann A.O."/>
            <person name="Gurgui C."/>
            <person name="Wakimoto T."/>
            <person name="Kracht M."/>
            <person name="Crusemann M."/>
            <person name="Hentschel U."/>
            <person name="Abe I."/>
            <person name="Matsunaga S."/>
            <person name="Kalinowski J."/>
            <person name="Takeyama H."/>
            <person name="Piel J."/>
        </authorList>
    </citation>
    <scope>NUCLEOTIDE SEQUENCE [LARGE SCALE GENOMIC DNA]</scope>
    <source>
        <strain evidence="14">TSY1</strain>
    </source>
</reference>
<keyword evidence="7" id="KW-0686">Riboflavin biosynthesis</keyword>
<dbReference type="GO" id="GO:0009231">
    <property type="term" value="P:riboflavin biosynthetic process"/>
    <property type="evidence" value="ECO:0007669"/>
    <property type="project" value="UniProtKB-KW"/>
</dbReference>
<feature type="repeat" description="Lumazine-binding" evidence="11">
    <location>
        <begin position="97"/>
        <end position="193"/>
    </location>
</feature>
<dbReference type="EMBL" id="AZHW01000165">
    <property type="protein sequence ID" value="ETX02232.1"/>
    <property type="molecule type" value="Genomic_DNA"/>
</dbReference>
<comment type="function">
    <text evidence="2">Catalyzes the dismutation of two molecules of 6,7-dimethyl-8-ribityllumazine, resulting in the formation of riboflavin and 5-amino-6-(D-ribitylamino)uracil.</text>
</comment>
<evidence type="ECO:0000313" key="14">
    <source>
        <dbReference type="Proteomes" id="UP000019141"/>
    </source>
</evidence>
<dbReference type="PIRSF" id="PIRSF000498">
    <property type="entry name" value="Riboflavin_syn_A"/>
    <property type="match status" value="1"/>
</dbReference>
<evidence type="ECO:0000256" key="2">
    <source>
        <dbReference type="ARBA" id="ARBA00002803"/>
    </source>
</evidence>
<evidence type="ECO:0000256" key="9">
    <source>
        <dbReference type="ARBA" id="ARBA00022737"/>
    </source>
</evidence>
<comment type="catalytic activity">
    <reaction evidence="1">
        <text>2 6,7-dimethyl-8-(1-D-ribityl)lumazine + H(+) = 5-amino-6-(D-ribitylamino)uracil + riboflavin</text>
        <dbReference type="Rhea" id="RHEA:20772"/>
        <dbReference type="ChEBI" id="CHEBI:15378"/>
        <dbReference type="ChEBI" id="CHEBI:15934"/>
        <dbReference type="ChEBI" id="CHEBI:57986"/>
        <dbReference type="ChEBI" id="CHEBI:58201"/>
        <dbReference type="EC" id="2.5.1.9"/>
    </reaction>
</comment>
<dbReference type="PANTHER" id="PTHR21098:SF0">
    <property type="entry name" value="RIBOFLAVIN SYNTHASE"/>
    <property type="match status" value="1"/>
</dbReference>
<organism evidence="13 14">
    <name type="scientific">Entotheonella factor</name>
    <dbReference type="NCBI Taxonomy" id="1429438"/>
    <lineage>
        <taxon>Bacteria</taxon>
        <taxon>Pseudomonadati</taxon>
        <taxon>Nitrospinota/Tectimicrobiota group</taxon>
        <taxon>Candidatus Tectimicrobiota</taxon>
        <taxon>Candidatus Entotheonellia</taxon>
        <taxon>Candidatus Entotheonellales</taxon>
        <taxon>Candidatus Entotheonellaceae</taxon>
        <taxon>Candidatus Entotheonella</taxon>
    </lineage>
</organism>
<evidence type="ECO:0000259" key="12">
    <source>
        <dbReference type="PROSITE" id="PS51177"/>
    </source>
</evidence>